<dbReference type="EMBL" id="WNBM01000002">
    <property type="protein sequence ID" value="MTT75805.1"/>
    <property type="molecule type" value="Genomic_DNA"/>
</dbReference>
<dbReference type="AlphaFoldDB" id="A0A7X2XFJ0"/>
<accession>A0A7X2XFJ0</accession>
<dbReference type="InterPro" id="IPR036779">
    <property type="entry name" value="LysM_dom_sf"/>
</dbReference>
<dbReference type="Pfam" id="PF01476">
    <property type="entry name" value="LysM"/>
    <property type="match status" value="1"/>
</dbReference>
<reference evidence="5 6" key="1">
    <citation type="journal article" date="2019" name="Nat. Med.">
        <title>A library of human gut bacterial isolates paired with longitudinal multiomics data enables mechanistic microbiome research.</title>
        <authorList>
            <person name="Poyet M."/>
            <person name="Groussin M."/>
            <person name="Gibbons S.M."/>
            <person name="Avila-Pacheco J."/>
            <person name="Jiang X."/>
            <person name="Kearney S.M."/>
            <person name="Perrotta A.R."/>
            <person name="Berdy B."/>
            <person name="Zhao S."/>
            <person name="Lieberman T.D."/>
            <person name="Swanson P.K."/>
            <person name="Smith M."/>
            <person name="Roesemann S."/>
            <person name="Alexander J.E."/>
            <person name="Rich S.A."/>
            <person name="Livny J."/>
            <person name="Vlamakis H."/>
            <person name="Clish C."/>
            <person name="Bullock K."/>
            <person name="Deik A."/>
            <person name="Scott J."/>
            <person name="Pierce K.A."/>
            <person name="Xavier R.J."/>
            <person name="Alm E.J."/>
        </authorList>
    </citation>
    <scope>NUCLEOTIDE SEQUENCE [LARGE SCALE GENOMIC DNA]</scope>
    <source>
        <strain evidence="3 6">BIOML-A13</strain>
        <strain evidence="4 5">BIOML-A3</strain>
    </source>
</reference>
<comment type="caution">
    <text evidence="3">The sequence shown here is derived from an EMBL/GenBank/DDBJ whole genome shotgun (WGS) entry which is preliminary data.</text>
</comment>
<evidence type="ECO:0000313" key="3">
    <source>
        <dbReference type="EMBL" id="MTT75805.1"/>
    </source>
</evidence>
<feature type="signal peptide" evidence="1">
    <location>
        <begin position="1"/>
        <end position="21"/>
    </location>
</feature>
<evidence type="ECO:0000313" key="4">
    <source>
        <dbReference type="EMBL" id="MTU03867.1"/>
    </source>
</evidence>
<proteinExistence type="predicted"/>
<dbReference type="Gene3D" id="3.10.350.10">
    <property type="entry name" value="LysM domain"/>
    <property type="match status" value="1"/>
</dbReference>
<dbReference type="PROSITE" id="PS51782">
    <property type="entry name" value="LYSM"/>
    <property type="match status" value="1"/>
</dbReference>
<dbReference type="SUPFAM" id="SSF54106">
    <property type="entry name" value="LysM domain"/>
    <property type="match status" value="1"/>
</dbReference>
<evidence type="ECO:0000256" key="1">
    <source>
        <dbReference type="SAM" id="SignalP"/>
    </source>
</evidence>
<gene>
    <name evidence="3" type="ORF">GMD11_05915</name>
    <name evidence="4" type="ORF">GMD18_05560</name>
</gene>
<evidence type="ECO:0000259" key="2">
    <source>
        <dbReference type="PROSITE" id="PS51782"/>
    </source>
</evidence>
<dbReference type="Proteomes" id="UP000484547">
    <property type="component" value="Unassembled WGS sequence"/>
</dbReference>
<feature type="chain" id="PRO_5039180831" evidence="1">
    <location>
        <begin position="22"/>
        <end position="100"/>
    </location>
</feature>
<dbReference type="Proteomes" id="UP000443070">
    <property type="component" value="Unassembled WGS sequence"/>
</dbReference>
<dbReference type="InterPro" id="IPR018392">
    <property type="entry name" value="LysM"/>
</dbReference>
<keyword evidence="1" id="KW-0732">Signal</keyword>
<name>A0A7X2XFJ0_9FIRM</name>
<keyword evidence="5" id="KW-1185">Reference proteome</keyword>
<dbReference type="EMBL" id="WNBW01000002">
    <property type="protein sequence ID" value="MTU03867.1"/>
    <property type="molecule type" value="Genomic_DNA"/>
</dbReference>
<evidence type="ECO:0000313" key="5">
    <source>
        <dbReference type="Proteomes" id="UP000443070"/>
    </source>
</evidence>
<organism evidence="3 6">
    <name type="scientific">Phascolarctobacterium faecium</name>
    <dbReference type="NCBI Taxonomy" id="33025"/>
    <lineage>
        <taxon>Bacteria</taxon>
        <taxon>Bacillati</taxon>
        <taxon>Bacillota</taxon>
        <taxon>Negativicutes</taxon>
        <taxon>Acidaminococcales</taxon>
        <taxon>Acidaminococcaceae</taxon>
        <taxon>Phascolarctobacterium</taxon>
    </lineage>
</organism>
<dbReference type="CDD" id="cd00118">
    <property type="entry name" value="LysM"/>
    <property type="match status" value="1"/>
</dbReference>
<feature type="domain" description="LysM" evidence="2">
    <location>
        <begin position="30"/>
        <end position="80"/>
    </location>
</feature>
<sequence length="100" mass="11574">MKKLFVLMLMTTILYTGYNFLQDDTVYHYEQITVHTGDTMWAIADRWADQDEDVREVIYRICETNALANTNLKPGQKLLVPVRMQFVDQLMVAEAGDIKG</sequence>
<dbReference type="OrthoDB" id="9794294at2"/>
<dbReference type="RefSeq" id="WP_155163872.1">
    <property type="nucleotide sequence ID" value="NZ_CAKVRS010000006.1"/>
</dbReference>
<evidence type="ECO:0000313" key="6">
    <source>
        <dbReference type="Proteomes" id="UP000484547"/>
    </source>
</evidence>
<protein>
    <submittedName>
        <fullName evidence="3">LysM peptidoglycan-binding domain-containing protein</fullName>
    </submittedName>
</protein>